<dbReference type="AlphaFoldDB" id="A0A375JAQ7"/>
<dbReference type="Proteomes" id="UP000256805">
    <property type="component" value="Unassembled WGS sequence"/>
</dbReference>
<evidence type="ECO:0000313" key="2">
    <source>
        <dbReference type="EMBL" id="SPS02274.1"/>
    </source>
</evidence>
<name>A0A375JAQ7_9BURK</name>
<accession>A0A375JAQ7</accession>
<dbReference type="RefSeq" id="WP_116386104.1">
    <property type="nucleotide sequence ID" value="NZ_LS483235.1"/>
</dbReference>
<feature type="compositionally biased region" description="Polar residues" evidence="1">
    <location>
        <begin position="80"/>
        <end position="101"/>
    </location>
</feature>
<organism evidence="2 3">
    <name type="scientific">Cupriavidus taiwanensis</name>
    <dbReference type="NCBI Taxonomy" id="164546"/>
    <lineage>
        <taxon>Bacteria</taxon>
        <taxon>Pseudomonadati</taxon>
        <taxon>Pseudomonadota</taxon>
        <taxon>Betaproteobacteria</taxon>
        <taxon>Burkholderiales</taxon>
        <taxon>Burkholderiaceae</taxon>
        <taxon>Cupriavidus</taxon>
    </lineage>
</organism>
<protein>
    <submittedName>
        <fullName evidence="2">Uncharacterized protein</fullName>
    </submittedName>
</protein>
<reference evidence="2 3" key="1">
    <citation type="submission" date="2018-01" db="EMBL/GenBank/DDBJ databases">
        <authorList>
            <person name="Gaut B.S."/>
            <person name="Morton B.R."/>
            <person name="Clegg M.T."/>
            <person name="Duvall M.R."/>
        </authorList>
    </citation>
    <scope>NUCLEOTIDE SEQUENCE [LARGE SCALE GENOMIC DNA]</scope>
    <source>
        <strain evidence="2">Cupriavidus taiwanensis cmp 52</strain>
    </source>
</reference>
<feature type="region of interest" description="Disordered" evidence="1">
    <location>
        <begin position="77"/>
        <end position="123"/>
    </location>
</feature>
<sequence length="123" mass="13895">MGYINPLLRLPAAQQLLRLPPEQRRAIAAVLRELREASNAEAELSWRRRKGPMAAYWRAVSTYARHFAHALTQHCECPHESSSVADSPSATDTGTAANQQARDFAFPSHTRDTRTMDMFEKTK</sequence>
<proteinExistence type="predicted"/>
<evidence type="ECO:0000313" key="3">
    <source>
        <dbReference type="Proteomes" id="UP000256805"/>
    </source>
</evidence>
<evidence type="ECO:0000256" key="1">
    <source>
        <dbReference type="SAM" id="MobiDB-lite"/>
    </source>
</evidence>
<feature type="compositionally biased region" description="Basic and acidic residues" evidence="1">
    <location>
        <begin position="109"/>
        <end position="123"/>
    </location>
</feature>
<dbReference type="EMBL" id="OVTA01000065">
    <property type="protein sequence ID" value="SPS02274.1"/>
    <property type="molecule type" value="Genomic_DNA"/>
</dbReference>
<gene>
    <name evidence="2" type="ORF">CBM2634_P30018</name>
</gene>